<evidence type="ECO:0000259" key="1">
    <source>
        <dbReference type="Pfam" id="PF01370"/>
    </source>
</evidence>
<dbReference type="SUPFAM" id="SSF51735">
    <property type="entry name" value="NAD(P)-binding Rossmann-fold domains"/>
    <property type="match status" value="1"/>
</dbReference>
<comment type="caution">
    <text evidence="2">The sequence shown here is derived from an EMBL/GenBank/DDBJ whole genome shotgun (WGS) entry which is preliminary data.</text>
</comment>
<dbReference type="InterPro" id="IPR001509">
    <property type="entry name" value="Epimerase_deHydtase"/>
</dbReference>
<organism evidence="2 3">
    <name type="scientific">Colletotrichum liriopes</name>
    <dbReference type="NCBI Taxonomy" id="708192"/>
    <lineage>
        <taxon>Eukaryota</taxon>
        <taxon>Fungi</taxon>
        <taxon>Dikarya</taxon>
        <taxon>Ascomycota</taxon>
        <taxon>Pezizomycotina</taxon>
        <taxon>Sordariomycetes</taxon>
        <taxon>Hypocreomycetidae</taxon>
        <taxon>Glomerellales</taxon>
        <taxon>Glomerellaceae</taxon>
        <taxon>Colletotrichum</taxon>
        <taxon>Colletotrichum spaethianum species complex</taxon>
    </lineage>
</organism>
<gene>
    <name evidence="2" type="ORF">ColLi_07588</name>
</gene>
<dbReference type="Proteomes" id="UP001055172">
    <property type="component" value="Unassembled WGS sequence"/>
</dbReference>
<feature type="domain" description="NAD-dependent epimerase/dehydratase" evidence="1">
    <location>
        <begin position="7"/>
        <end position="118"/>
    </location>
</feature>
<dbReference type="AlphaFoldDB" id="A0AA37GQ41"/>
<keyword evidence="3" id="KW-1185">Reference proteome</keyword>
<protein>
    <recommendedName>
        <fullName evidence="1">NAD-dependent epimerase/dehydratase domain-containing protein</fullName>
    </recommendedName>
</protein>
<evidence type="ECO:0000313" key="3">
    <source>
        <dbReference type="Proteomes" id="UP001055172"/>
    </source>
</evidence>
<reference evidence="2 3" key="1">
    <citation type="submission" date="2021-07" db="EMBL/GenBank/DDBJ databases">
        <title>Genome data of Colletotrichum spaethianum.</title>
        <authorList>
            <person name="Utami Y.D."/>
            <person name="Hiruma K."/>
        </authorList>
    </citation>
    <scope>NUCLEOTIDE SEQUENCE [LARGE SCALE GENOMIC DNA]</scope>
    <source>
        <strain evidence="2 3">MAFF 242679</strain>
    </source>
</reference>
<proteinExistence type="predicted"/>
<dbReference type="Pfam" id="PF01370">
    <property type="entry name" value="Epimerase"/>
    <property type="match status" value="1"/>
</dbReference>
<dbReference type="Gene3D" id="3.40.50.720">
    <property type="entry name" value="NAD(P)-binding Rossmann-like Domain"/>
    <property type="match status" value="1"/>
</dbReference>
<accession>A0AA37GQ41</accession>
<dbReference type="EMBL" id="BPPX01000015">
    <property type="protein sequence ID" value="GJC84750.1"/>
    <property type="molecule type" value="Genomic_DNA"/>
</dbReference>
<sequence length="132" mass="14198">MAKRLRVAVIGPKGQSGSCVVDELLTRGHDVVGVSRNPPKEWKGTGDGSYTSTSVDIYTEQKKLIEIFSSDFDAIVCAFGPSLTNLANVYMDGVEAHGRIKTALLASTHQGPFVIIGTCYNGKNNISGWYVC</sequence>
<name>A0AA37GQ41_9PEZI</name>
<evidence type="ECO:0000313" key="2">
    <source>
        <dbReference type="EMBL" id="GJC84750.1"/>
    </source>
</evidence>
<dbReference type="InterPro" id="IPR036291">
    <property type="entry name" value="NAD(P)-bd_dom_sf"/>
</dbReference>